<keyword evidence="3" id="KW-0859">Xylose metabolism</keyword>
<dbReference type="InterPro" id="IPR043129">
    <property type="entry name" value="ATPase_NBD"/>
</dbReference>
<keyword evidence="4" id="KW-0723">Serine/threonine-protein kinase</keyword>
<dbReference type="SUPFAM" id="SSF46785">
    <property type="entry name" value="Winged helix' DNA-binding domain"/>
    <property type="match status" value="1"/>
</dbReference>
<keyword evidence="4" id="KW-0808">Transferase</keyword>
<keyword evidence="4" id="KW-0418">Kinase</keyword>
<dbReference type="PANTHER" id="PTHR18964:SF149">
    <property type="entry name" value="BIFUNCTIONAL UDP-N-ACETYLGLUCOSAMINE 2-EPIMERASE_N-ACETYLMANNOSAMINE KINASE"/>
    <property type="match status" value="1"/>
</dbReference>
<comment type="caution">
    <text evidence="4">The sequence shown here is derived from an EMBL/GenBank/DDBJ whole genome shotgun (WGS) entry which is preliminary data.</text>
</comment>
<dbReference type="InterPro" id="IPR036388">
    <property type="entry name" value="WH-like_DNA-bd_sf"/>
</dbReference>
<evidence type="ECO:0000256" key="1">
    <source>
        <dbReference type="ARBA" id="ARBA00002486"/>
    </source>
</evidence>
<dbReference type="Proteomes" id="UP000321051">
    <property type="component" value="Unassembled WGS sequence"/>
</dbReference>
<comment type="function">
    <text evidence="1">Transcriptional repressor of xylose-utilizing enzymes.</text>
</comment>
<dbReference type="RefSeq" id="WP_094907658.1">
    <property type="nucleotide sequence ID" value="NZ_BJUN01000002.1"/>
</dbReference>
<accession>A0A510Y344</accession>
<dbReference type="Pfam" id="PF00480">
    <property type="entry name" value="ROK"/>
    <property type="match status" value="1"/>
</dbReference>
<dbReference type="InterPro" id="IPR036390">
    <property type="entry name" value="WH_DNA-bd_sf"/>
</dbReference>
<dbReference type="PANTHER" id="PTHR18964">
    <property type="entry name" value="ROK (REPRESSOR, ORF, KINASE) FAMILY"/>
    <property type="match status" value="1"/>
</dbReference>
<evidence type="ECO:0000313" key="4">
    <source>
        <dbReference type="EMBL" id="GEK57750.1"/>
    </source>
</evidence>
<organism evidence="4 5">
    <name type="scientific">Marinococcus halophilus</name>
    <dbReference type="NCBI Taxonomy" id="1371"/>
    <lineage>
        <taxon>Bacteria</taxon>
        <taxon>Bacillati</taxon>
        <taxon>Bacillota</taxon>
        <taxon>Bacilli</taxon>
        <taxon>Bacillales</taxon>
        <taxon>Bacillaceae</taxon>
        <taxon>Marinococcus</taxon>
    </lineage>
</organism>
<dbReference type="AlphaFoldDB" id="A0A510Y344"/>
<comment type="similarity">
    <text evidence="2">Belongs to the ROK (NagC/XylR) family.</text>
</comment>
<keyword evidence="5" id="KW-1185">Reference proteome</keyword>
<gene>
    <name evidence="4" type="ORF">MHA01_06550</name>
</gene>
<dbReference type="Gene3D" id="1.10.10.10">
    <property type="entry name" value="Winged helix-like DNA-binding domain superfamily/Winged helix DNA-binding domain"/>
    <property type="match status" value="1"/>
</dbReference>
<sequence>MTVTNANMLKTANRRRVFELLHRSEEPMTQQEMAKTTGLTVASVGNILVDLEKARLLQEAGQALSNGGRKPTLYTLDSEWHYLVGVSISVEEVVLVITTLKGEIIYRETESFSLAEEPEAVIGRVINRVKKIVNAPKFQLKKMVGIGISSPGPVNADKGTILSPPHLPLWRNIQVVTLFEKAFDTAVCLEKDANCMLLGEWHYGHAREAENVLYFMIDFGIGSSYIINGQLFRGTTHLAGEVGFESRRLRPKNNVTGKALYSILPILEETKGRIHRGDSTSLPKNLHSIEEFIEGLAKGDPLAQEIIQESMEDVGSAIADKVNFLNPELVVIGGRLITAVPEFPEEAEKIVRECVYPETAGAMEFISSKFGQEAEAMGAASLILKRALH</sequence>
<dbReference type="STRING" id="1371.GCA_900166605_00418"/>
<dbReference type="OrthoDB" id="9796533at2"/>
<dbReference type="InterPro" id="IPR000600">
    <property type="entry name" value="ROK"/>
</dbReference>
<name>A0A510Y344_MARHA</name>
<proteinExistence type="inferred from homology"/>
<evidence type="ECO:0000256" key="3">
    <source>
        <dbReference type="ARBA" id="ARBA00022629"/>
    </source>
</evidence>
<dbReference type="GO" id="GO:0004674">
    <property type="term" value="F:protein serine/threonine kinase activity"/>
    <property type="evidence" value="ECO:0007669"/>
    <property type="project" value="UniProtKB-KW"/>
</dbReference>
<protein>
    <submittedName>
        <fullName evidence="4">Serine/threonine protein kinase</fullName>
    </submittedName>
</protein>
<reference evidence="4 5" key="1">
    <citation type="submission" date="2019-07" db="EMBL/GenBank/DDBJ databases">
        <title>Whole genome shotgun sequence of Marinococcus halophilus NBRC 102359.</title>
        <authorList>
            <person name="Hosoyama A."/>
            <person name="Uohara A."/>
            <person name="Ohji S."/>
            <person name="Ichikawa N."/>
        </authorList>
    </citation>
    <scope>NUCLEOTIDE SEQUENCE [LARGE SCALE GENOMIC DNA]</scope>
    <source>
        <strain evidence="4 5">NBRC 102359</strain>
    </source>
</reference>
<dbReference type="SUPFAM" id="SSF53067">
    <property type="entry name" value="Actin-like ATPase domain"/>
    <property type="match status" value="1"/>
</dbReference>
<dbReference type="Gene3D" id="3.30.420.40">
    <property type="match status" value="2"/>
</dbReference>
<evidence type="ECO:0000313" key="5">
    <source>
        <dbReference type="Proteomes" id="UP000321051"/>
    </source>
</evidence>
<keyword evidence="3" id="KW-0119">Carbohydrate metabolism</keyword>
<dbReference type="EMBL" id="BJUN01000002">
    <property type="protein sequence ID" value="GEK57750.1"/>
    <property type="molecule type" value="Genomic_DNA"/>
</dbReference>
<evidence type="ECO:0000256" key="2">
    <source>
        <dbReference type="ARBA" id="ARBA00006479"/>
    </source>
</evidence>
<dbReference type="GO" id="GO:0042732">
    <property type="term" value="P:D-xylose metabolic process"/>
    <property type="evidence" value="ECO:0007669"/>
    <property type="project" value="UniProtKB-KW"/>
</dbReference>